<accession>A0ABW1UT23</accession>
<dbReference type="InterPro" id="IPR001387">
    <property type="entry name" value="Cro/C1-type_HTH"/>
</dbReference>
<evidence type="ECO:0000259" key="2">
    <source>
        <dbReference type="PROSITE" id="PS50943"/>
    </source>
</evidence>
<feature type="transmembrane region" description="Helical" evidence="1">
    <location>
        <begin position="77"/>
        <end position="100"/>
    </location>
</feature>
<evidence type="ECO:0000313" key="3">
    <source>
        <dbReference type="EMBL" id="MFC6316230.1"/>
    </source>
</evidence>
<name>A0ABW1UT23_9LACO</name>
<reference evidence="4" key="1">
    <citation type="journal article" date="2019" name="Int. J. Syst. Evol. Microbiol.">
        <title>The Global Catalogue of Microorganisms (GCM) 10K type strain sequencing project: providing services to taxonomists for standard genome sequencing and annotation.</title>
        <authorList>
            <consortium name="The Broad Institute Genomics Platform"/>
            <consortium name="The Broad Institute Genome Sequencing Center for Infectious Disease"/>
            <person name="Wu L."/>
            <person name="Ma J."/>
        </authorList>
    </citation>
    <scope>NUCLEOTIDE SEQUENCE [LARGE SCALE GENOMIC DNA]</scope>
    <source>
        <strain evidence="4">CCM 8897</strain>
    </source>
</reference>
<comment type="caution">
    <text evidence="3">The sequence shown here is derived from an EMBL/GenBank/DDBJ whole genome shotgun (WGS) entry which is preliminary data.</text>
</comment>
<dbReference type="EMBL" id="JBHSSM010000027">
    <property type="protein sequence ID" value="MFC6316230.1"/>
    <property type="molecule type" value="Genomic_DNA"/>
</dbReference>
<protein>
    <submittedName>
        <fullName evidence="3">Multiprotein-bridging factor 1 family protein</fullName>
    </submittedName>
</protein>
<evidence type="ECO:0000256" key="1">
    <source>
        <dbReference type="SAM" id="Phobius"/>
    </source>
</evidence>
<organism evidence="3 4">
    <name type="scientific">Lapidilactobacillus achengensis</name>
    <dbReference type="NCBI Taxonomy" id="2486000"/>
    <lineage>
        <taxon>Bacteria</taxon>
        <taxon>Bacillati</taxon>
        <taxon>Bacillota</taxon>
        <taxon>Bacilli</taxon>
        <taxon>Lactobacillales</taxon>
        <taxon>Lactobacillaceae</taxon>
        <taxon>Lapidilactobacillus</taxon>
    </lineage>
</organism>
<sequence>MTIGTQIAAARQAKHWNQTKLAQEMSLAPDLIQAWESDQQLPNAQQLQELNQLLLLSLPSPQTVADPRPKTSHLSRFLLKFLLIGVPGIFLIAFLIPVIMLTAGDRYKLGSVSLVVSVSVIILGALIALLLRFRKPIHHFLIRRCKRQKPTD</sequence>
<dbReference type="RefSeq" id="WP_125602216.1">
    <property type="nucleotide sequence ID" value="NZ_JBHSSM010000027.1"/>
</dbReference>
<keyword evidence="4" id="KW-1185">Reference proteome</keyword>
<evidence type="ECO:0000313" key="4">
    <source>
        <dbReference type="Proteomes" id="UP001596310"/>
    </source>
</evidence>
<feature type="transmembrane region" description="Helical" evidence="1">
    <location>
        <begin position="112"/>
        <end position="133"/>
    </location>
</feature>
<proteinExistence type="predicted"/>
<dbReference type="Proteomes" id="UP001596310">
    <property type="component" value="Unassembled WGS sequence"/>
</dbReference>
<dbReference type="SUPFAM" id="SSF47413">
    <property type="entry name" value="lambda repressor-like DNA-binding domains"/>
    <property type="match status" value="1"/>
</dbReference>
<keyword evidence="1" id="KW-0472">Membrane</keyword>
<dbReference type="PROSITE" id="PS50943">
    <property type="entry name" value="HTH_CROC1"/>
    <property type="match status" value="1"/>
</dbReference>
<dbReference type="Gene3D" id="1.10.260.40">
    <property type="entry name" value="lambda repressor-like DNA-binding domains"/>
    <property type="match status" value="1"/>
</dbReference>
<keyword evidence="1" id="KW-1133">Transmembrane helix</keyword>
<dbReference type="CDD" id="cd00093">
    <property type="entry name" value="HTH_XRE"/>
    <property type="match status" value="1"/>
</dbReference>
<dbReference type="InterPro" id="IPR010982">
    <property type="entry name" value="Lambda_DNA-bd_dom_sf"/>
</dbReference>
<gene>
    <name evidence="3" type="ORF">ACFQHW_11700</name>
</gene>
<dbReference type="Pfam" id="PF01381">
    <property type="entry name" value="HTH_3"/>
    <property type="match status" value="1"/>
</dbReference>
<keyword evidence="1" id="KW-0812">Transmembrane</keyword>
<feature type="domain" description="HTH cro/C1-type" evidence="2">
    <location>
        <begin position="7"/>
        <end position="50"/>
    </location>
</feature>